<dbReference type="Pfam" id="PF00717">
    <property type="entry name" value="Peptidase_S24"/>
    <property type="match status" value="1"/>
</dbReference>
<dbReference type="InterPro" id="IPR010982">
    <property type="entry name" value="Lambda_DNA-bd_dom_sf"/>
</dbReference>
<dbReference type="SUPFAM" id="SSF51306">
    <property type="entry name" value="LexA/Signal peptidase"/>
    <property type="match status" value="1"/>
</dbReference>
<protein>
    <recommendedName>
        <fullName evidence="5">Peptidase S24/S26A/S26B/S26C domain-containing protein</fullName>
    </recommendedName>
</protein>
<dbReference type="EMBL" id="ACDP02000023">
    <property type="protein sequence ID" value="EEO27544.1"/>
    <property type="molecule type" value="Genomic_DNA"/>
</dbReference>
<name>C3X2V8_9BURK</name>
<dbReference type="Gene3D" id="1.10.260.40">
    <property type="entry name" value="lambda repressor-like DNA-binding domains"/>
    <property type="match status" value="1"/>
</dbReference>
<evidence type="ECO:0000259" key="2">
    <source>
        <dbReference type="Pfam" id="PF07022"/>
    </source>
</evidence>
<dbReference type="InterPro" id="IPR039418">
    <property type="entry name" value="LexA-like"/>
</dbReference>
<keyword evidence="4" id="KW-1185">Reference proteome</keyword>
<dbReference type="AlphaFoldDB" id="C3X2V8"/>
<organism evidence="3 4">
    <name type="scientific">Oxalobacter paraformigenes</name>
    <dbReference type="NCBI Taxonomy" id="556268"/>
    <lineage>
        <taxon>Bacteria</taxon>
        <taxon>Pseudomonadati</taxon>
        <taxon>Pseudomonadota</taxon>
        <taxon>Betaproteobacteria</taxon>
        <taxon>Burkholderiales</taxon>
        <taxon>Oxalobacteraceae</taxon>
        <taxon>Oxalobacter</taxon>
    </lineage>
</organism>
<dbReference type="HOGENOM" id="CLU_066192_1_3_4"/>
<sequence>MHEQMKRLYEAARMLKRVSGQSELARLFNVSPQTIHNWQVRGISKQGMLKAQEMVGCSALWLETGAGPMSLGNFQSVSTFWGDVNQIPLITAEQAARVNCASRNLSIYHKPLKWLFTHAPLSAHSFALEITGLAMMPEFEKGDWVIVDPAIAPEPGDFVVAKYGDKMNVILRKYRPKGLDLSHTMLFELIALNDDYPRIRSHLDAVEIIGTMVEHRKFRKKQLSGRV</sequence>
<dbReference type="InterPro" id="IPR015927">
    <property type="entry name" value="Peptidase_S24_S26A/B/C"/>
</dbReference>
<dbReference type="Pfam" id="PF07022">
    <property type="entry name" value="Phage_CI_repr"/>
    <property type="match status" value="1"/>
</dbReference>
<feature type="domain" description="Peptidase S24/S26A/S26B/S26C" evidence="1">
    <location>
        <begin position="120"/>
        <end position="213"/>
    </location>
</feature>
<evidence type="ECO:0000313" key="3">
    <source>
        <dbReference type="EMBL" id="EEO27544.1"/>
    </source>
</evidence>
<evidence type="ECO:0008006" key="5">
    <source>
        <dbReference type="Google" id="ProtNLM"/>
    </source>
</evidence>
<comment type="caution">
    <text evidence="3">The sequence shown here is derived from an EMBL/GenBank/DDBJ whole genome shotgun (WGS) entry which is preliminary data.</text>
</comment>
<gene>
    <name evidence="3" type="ORF">OFAG_00697</name>
</gene>
<proteinExistence type="predicted"/>
<evidence type="ECO:0000259" key="1">
    <source>
        <dbReference type="Pfam" id="PF00717"/>
    </source>
</evidence>
<dbReference type="InterPro" id="IPR036286">
    <property type="entry name" value="LexA/Signal_pep-like_sf"/>
</dbReference>
<accession>C3X2V8</accession>
<evidence type="ECO:0000313" key="4">
    <source>
        <dbReference type="Proteomes" id="UP000003973"/>
    </source>
</evidence>
<dbReference type="Proteomes" id="UP000003973">
    <property type="component" value="Unassembled WGS sequence"/>
</dbReference>
<dbReference type="eggNOG" id="COG1974">
    <property type="taxonomic scope" value="Bacteria"/>
</dbReference>
<reference evidence="3" key="1">
    <citation type="submission" date="2011-10" db="EMBL/GenBank/DDBJ databases">
        <title>The Genome Sequence of Oxalobacter formigenes HOxBLS.</title>
        <authorList>
            <consortium name="The Broad Institute Genome Sequencing Platform"/>
            <person name="Earl A."/>
            <person name="Ward D."/>
            <person name="Feldgarden M."/>
            <person name="Gevers D."/>
            <person name="Allison M.J."/>
            <person name="Humphrey S."/>
            <person name="Young S.K."/>
            <person name="Zeng Q."/>
            <person name="Gargeya S."/>
            <person name="Fitzgerald M."/>
            <person name="Haas B."/>
            <person name="Abouelleil A."/>
            <person name="Alvarado L."/>
            <person name="Arachchi H.M."/>
            <person name="Berlin A."/>
            <person name="Brown A."/>
            <person name="Chapman S.B."/>
            <person name="Chen Z."/>
            <person name="Dunbar C."/>
            <person name="Freedman E."/>
            <person name="Gearin G."/>
            <person name="Goldberg J."/>
            <person name="Griggs A."/>
            <person name="Gujja S."/>
            <person name="Heiman D."/>
            <person name="Howarth C."/>
            <person name="Larson L."/>
            <person name="Lui A."/>
            <person name="MacDonald P.J.P."/>
            <person name="Montmayeur A."/>
            <person name="Murphy C."/>
            <person name="Neiman D."/>
            <person name="Pearson M."/>
            <person name="Priest M."/>
            <person name="Roberts A."/>
            <person name="Saif S."/>
            <person name="Shea T."/>
            <person name="Shenoy N."/>
            <person name="Sisk P."/>
            <person name="Stolte C."/>
            <person name="Sykes S."/>
            <person name="Wortman J."/>
            <person name="Nusbaum C."/>
            <person name="Birren B."/>
        </authorList>
    </citation>
    <scope>NUCLEOTIDE SEQUENCE [LARGE SCALE GENOMIC DNA]</scope>
    <source>
        <strain evidence="3">HOxBLS</strain>
    </source>
</reference>
<dbReference type="CDD" id="cd06529">
    <property type="entry name" value="S24_LexA-like"/>
    <property type="match status" value="1"/>
</dbReference>
<feature type="domain" description="Bacteriophage CI repressor N-terminal" evidence="2">
    <location>
        <begin position="18"/>
        <end position="69"/>
    </location>
</feature>
<dbReference type="RefSeq" id="WP_005876607.1">
    <property type="nucleotide sequence ID" value="NZ_CABMNL010000001.1"/>
</dbReference>
<dbReference type="GO" id="GO:0003677">
    <property type="term" value="F:DNA binding"/>
    <property type="evidence" value="ECO:0007669"/>
    <property type="project" value="InterPro"/>
</dbReference>
<dbReference type="GO" id="GO:0045892">
    <property type="term" value="P:negative regulation of DNA-templated transcription"/>
    <property type="evidence" value="ECO:0007669"/>
    <property type="project" value="InterPro"/>
</dbReference>
<dbReference type="Gene3D" id="2.10.109.10">
    <property type="entry name" value="Umud Fragment, subunit A"/>
    <property type="match status" value="1"/>
</dbReference>
<dbReference type="InterPro" id="IPR010744">
    <property type="entry name" value="Phage_CI_N"/>
</dbReference>